<sequence>MTSYRRNNVNTSAITITEYATPSPLDWFVIGCMLALFGTGVASPWITPGDHIWNLLTQYFPGGAEQALWMARTLVPLLAFAHAGEVVLFDQLRMRRHGVRRWSRVWWMWEISCAVEGIRAWKRVDGVIAHKKKE</sequence>
<dbReference type="PANTHER" id="PTHR37783:SF1">
    <property type="entry name" value="MEMBRANE PROTEIN, PUTATIVE (AFU_ORTHOLOGUE AFUA_1G04315)-RELATED"/>
    <property type="match status" value="1"/>
</dbReference>
<proteinExistence type="predicted"/>
<keyword evidence="1" id="KW-0812">Transmembrane</keyword>
<dbReference type="RefSeq" id="XP_018134417.1">
    <property type="nucleotide sequence ID" value="XM_018270828.1"/>
</dbReference>
<feature type="transmembrane region" description="Helical" evidence="1">
    <location>
        <begin position="67"/>
        <end position="89"/>
    </location>
</feature>
<dbReference type="AlphaFoldDB" id="A0A1B8GXW8"/>
<dbReference type="Proteomes" id="UP000091956">
    <property type="component" value="Unassembled WGS sequence"/>
</dbReference>
<keyword evidence="1" id="KW-1133">Transmembrane helix</keyword>
<evidence type="ECO:0000256" key="1">
    <source>
        <dbReference type="SAM" id="Phobius"/>
    </source>
</evidence>
<protein>
    <submittedName>
        <fullName evidence="2">Uncharacterized protein</fullName>
    </submittedName>
</protein>
<evidence type="ECO:0000313" key="3">
    <source>
        <dbReference type="Proteomes" id="UP000091956"/>
    </source>
</evidence>
<dbReference type="GeneID" id="28834689"/>
<keyword evidence="3" id="KW-1185">Reference proteome</keyword>
<dbReference type="OrthoDB" id="5553410at2759"/>
<accession>A0A1B8GXW8</accession>
<keyword evidence="1" id="KW-0472">Membrane</keyword>
<dbReference type="PANTHER" id="PTHR37783">
    <property type="entry name" value="MEMBRANE PROTEIN, PUTATIVE (AFU_ORTHOLOGUE AFUA_1G04315)-RELATED"/>
    <property type="match status" value="1"/>
</dbReference>
<organism evidence="2 3">
    <name type="scientific">Pseudogymnoascus verrucosus</name>
    <dbReference type="NCBI Taxonomy" id="342668"/>
    <lineage>
        <taxon>Eukaryota</taxon>
        <taxon>Fungi</taxon>
        <taxon>Dikarya</taxon>
        <taxon>Ascomycota</taxon>
        <taxon>Pezizomycotina</taxon>
        <taxon>Leotiomycetes</taxon>
        <taxon>Thelebolales</taxon>
        <taxon>Thelebolaceae</taxon>
        <taxon>Pseudogymnoascus</taxon>
    </lineage>
</organism>
<reference evidence="2 3" key="1">
    <citation type="submission" date="2016-03" db="EMBL/GenBank/DDBJ databases">
        <title>Comparative genomics of Pseudogymnoascus destructans, the fungus causing white-nose syndrome of bats.</title>
        <authorList>
            <person name="Palmer J.M."/>
            <person name="Drees K.P."/>
            <person name="Foster J.T."/>
            <person name="Lindner D.L."/>
        </authorList>
    </citation>
    <scope>NUCLEOTIDE SEQUENCE [LARGE SCALE GENOMIC DNA]</scope>
    <source>
        <strain evidence="2 3">UAMH 10579</strain>
    </source>
</reference>
<evidence type="ECO:0000313" key="2">
    <source>
        <dbReference type="EMBL" id="OBU00685.1"/>
    </source>
</evidence>
<feature type="transmembrane region" description="Helical" evidence="1">
    <location>
        <begin position="27"/>
        <end position="47"/>
    </location>
</feature>
<reference evidence="3" key="2">
    <citation type="journal article" date="2018" name="Nat. Commun.">
        <title>Extreme sensitivity to ultraviolet light in the fungal pathogen causing white-nose syndrome of bats.</title>
        <authorList>
            <person name="Palmer J.M."/>
            <person name="Drees K.P."/>
            <person name="Foster J.T."/>
            <person name="Lindner D.L."/>
        </authorList>
    </citation>
    <scope>NUCLEOTIDE SEQUENCE [LARGE SCALE GENOMIC DNA]</scope>
    <source>
        <strain evidence="3">UAMH 10579</strain>
    </source>
</reference>
<dbReference type="EMBL" id="KV460208">
    <property type="protein sequence ID" value="OBU00685.1"/>
    <property type="molecule type" value="Genomic_DNA"/>
</dbReference>
<name>A0A1B8GXW8_9PEZI</name>
<gene>
    <name evidence="2" type="ORF">VE01_01303</name>
</gene>